<accession>A0A557S7Z3</accession>
<proteinExistence type="predicted"/>
<feature type="chain" id="PRO_5021874311" evidence="1">
    <location>
        <begin position="28"/>
        <end position="764"/>
    </location>
</feature>
<organism evidence="2 3">
    <name type="scientific">Sedimenticola selenatireducens</name>
    <dbReference type="NCBI Taxonomy" id="191960"/>
    <lineage>
        <taxon>Bacteria</taxon>
        <taxon>Pseudomonadati</taxon>
        <taxon>Pseudomonadota</taxon>
        <taxon>Gammaproteobacteria</taxon>
        <taxon>Chromatiales</taxon>
        <taxon>Sedimenticolaceae</taxon>
        <taxon>Sedimenticola</taxon>
    </lineage>
</organism>
<evidence type="ECO:0000313" key="2">
    <source>
        <dbReference type="EMBL" id="TVO73515.1"/>
    </source>
</evidence>
<dbReference type="EMBL" id="VMNH01000013">
    <property type="protein sequence ID" value="TVO73515.1"/>
    <property type="molecule type" value="Genomic_DNA"/>
</dbReference>
<name>A0A557S7Z3_9GAMM</name>
<protein>
    <submittedName>
        <fullName evidence="2">Uncharacterized protein</fullName>
    </submittedName>
</protein>
<dbReference type="AlphaFoldDB" id="A0A557S7Z3"/>
<keyword evidence="3" id="KW-1185">Reference proteome</keyword>
<feature type="signal peptide" evidence="1">
    <location>
        <begin position="1"/>
        <end position="27"/>
    </location>
</feature>
<evidence type="ECO:0000256" key="1">
    <source>
        <dbReference type="SAM" id="SignalP"/>
    </source>
</evidence>
<gene>
    <name evidence="2" type="ORF">FHP88_11595</name>
</gene>
<reference evidence="2 3" key="1">
    <citation type="submission" date="2019-07" db="EMBL/GenBank/DDBJ databases">
        <title>The pathways for chlorine oxyanion respiration interact through the shared metabolite chlorate.</title>
        <authorList>
            <person name="Barnum T.P."/>
            <person name="Cheng Y."/>
            <person name="Hill K.A."/>
            <person name="Lucas L.N."/>
            <person name="Carlson H.K."/>
            <person name="Coates J.D."/>
        </authorList>
    </citation>
    <scope>NUCLEOTIDE SEQUENCE [LARGE SCALE GENOMIC DNA]</scope>
    <source>
        <strain evidence="2 3">BK-1</strain>
    </source>
</reference>
<dbReference type="Proteomes" id="UP000316649">
    <property type="component" value="Unassembled WGS sequence"/>
</dbReference>
<dbReference type="RefSeq" id="WP_144359237.1">
    <property type="nucleotide sequence ID" value="NZ_VMNH01000013.1"/>
</dbReference>
<comment type="caution">
    <text evidence="2">The sequence shown here is derived from an EMBL/GenBank/DDBJ whole genome shotgun (WGS) entry which is preliminary data.</text>
</comment>
<keyword evidence="1" id="KW-0732">Signal</keyword>
<sequence length="764" mass="85062">MRSFWTRFALIIIVLTGISPLATQAEATDSQQLAERLEELKVEYKRIETDITGMSRFIGKVKEDRASIDTLSKFLFRLSVVSKEIDSLSRKADALSVEEKPFAISKIWTTDTIKSEKALSTIAEGEAVYLYLAFNMPKKLEAIDIAFTVVELKSGKKVAAISRTRPRKGAEEAQRTGIKIESDDLTLGASYEWLAKLTSSDGKTVSKKLQFRYGHSVIPLEKISLIASNIETGQPLGSDIADDVSIKFEATVPLLESGEGEITWQLIDTSKKPIESKGKVESFSEVGGSKKSTYKLTSQELAPGQYSVSVIHTLKGSSKSKTESTIAFNVMGGINIHKLAVSNSKKGDIASGTLKAGDLPHLFIHYTALKPIKTGSLRIYDAKSGKEYYSSDIAERVKADKKPHRIGTRLGADLLPLDREVIFEVRFVDMNDNDIANKRSIRINRHKLDVKLAKQLTSGKDYTFSITPPAGFVSPYTVAYQPSNLIVHESANNPLKGYVTGITEQKKASAGLKIELTDAAGQVAVAYRELMVIGSRQKQPITQPRSIVTQKHSAGDLFSSLWGYKEGDYRNDPIIKQLNRLSRSESGQDHAFERCLPGIITDGSIGTIDSDRALMGKLKEMRKKITKRQTKCSTGEPYYRMSFSLKWRNFPQKTVNGYKEFNVSYGASCRPIKPKNQGRYRYLEYDGGYYAEFYKKFTSDDADSVINMMVMSCLAPSTFLKKFIPEAPTSATKPMGCTSVPDSREGFYEHSCRMPMSELPRKLW</sequence>
<evidence type="ECO:0000313" key="3">
    <source>
        <dbReference type="Proteomes" id="UP000316649"/>
    </source>
</evidence>